<organism evidence="12 13">
    <name type="scientific">Blastomyces gilchristii (strain SLH14081)</name>
    <name type="common">Blastomyces dermatitidis</name>
    <dbReference type="NCBI Taxonomy" id="559298"/>
    <lineage>
        <taxon>Eukaryota</taxon>
        <taxon>Fungi</taxon>
        <taxon>Dikarya</taxon>
        <taxon>Ascomycota</taxon>
        <taxon>Pezizomycotina</taxon>
        <taxon>Eurotiomycetes</taxon>
        <taxon>Eurotiomycetidae</taxon>
        <taxon>Onygenales</taxon>
        <taxon>Ajellomycetaceae</taxon>
        <taxon>Blastomyces</taxon>
    </lineage>
</organism>
<keyword evidence="8" id="KW-0862">Zinc</keyword>
<dbReference type="InterPro" id="IPR002867">
    <property type="entry name" value="IBR_dom"/>
</dbReference>
<dbReference type="SUPFAM" id="SSF57850">
    <property type="entry name" value="RING/U-box"/>
    <property type="match status" value="2"/>
</dbReference>
<reference evidence="13" key="2">
    <citation type="journal article" date="2015" name="PLoS Genet.">
        <title>The dynamic genome and transcriptome of the human fungal pathogen Blastomyces and close relative Emmonsia.</title>
        <authorList>
            <person name="Munoz J.F."/>
            <person name="Gauthier G.M."/>
            <person name="Desjardins C.A."/>
            <person name="Gallo J.E."/>
            <person name="Holder J."/>
            <person name="Sullivan T.D."/>
            <person name="Marty A.J."/>
            <person name="Carmen J.C."/>
            <person name="Chen Z."/>
            <person name="Ding L."/>
            <person name="Gujja S."/>
            <person name="Magrini V."/>
            <person name="Misas E."/>
            <person name="Mitreva M."/>
            <person name="Priest M."/>
            <person name="Saif S."/>
            <person name="Whiston E.A."/>
            <person name="Young S."/>
            <person name="Zeng Q."/>
            <person name="Goldman W.E."/>
            <person name="Mardis E.R."/>
            <person name="Taylor J.W."/>
            <person name="McEwen J.G."/>
            <person name="Clay O.K."/>
            <person name="Klein B.S."/>
            <person name="Cuomo C.A."/>
        </authorList>
    </citation>
    <scope>NUCLEOTIDE SEQUENCE [LARGE SCALE GENOMIC DNA]</scope>
    <source>
        <strain evidence="13">SLH14081</strain>
    </source>
</reference>
<evidence type="ECO:0000256" key="5">
    <source>
        <dbReference type="ARBA" id="ARBA00022737"/>
    </source>
</evidence>
<keyword evidence="4" id="KW-0479">Metal-binding</keyword>
<dbReference type="Gene3D" id="1.20.120.1750">
    <property type="match status" value="1"/>
</dbReference>
<evidence type="ECO:0000256" key="4">
    <source>
        <dbReference type="ARBA" id="ARBA00022723"/>
    </source>
</evidence>
<evidence type="ECO:0000256" key="3">
    <source>
        <dbReference type="ARBA" id="ARBA00022679"/>
    </source>
</evidence>
<dbReference type="InterPro" id="IPR031127">
    <property type="entry name" value="E3_UB_ligase_RBR"/>
</dbReference>
<dbReference type="InterPro" id="IPR044066">
    <property type="entry name" value="TRIAD_supradom"/>
</dbReference>
<evidence type="ECO:0000256" key="8">
    <source>
        <dbReference type="ARBA" id="ARBA00022833"/>
    </source>
</evidence>
<evidence type="ECO:0000256" key="9">
    <source>
        <dbReference type="SAM" id="Coils"/>
    </source>
</evidence>
<feature type="region of interest" description="Disordered" evidence="10">
    <location>
        <begin position="85"/>
        <end position="146"/>
    </location>
</feature>
<evidence type="ECO:0000313" key="12">
    <source>
        <dbReference type="EMBL" id="OAT14203.1"/>
    </source>
</evidence>
<evidence type="ECO:0000256" key="10">
    <source>
        <dbReference type="SAM" id="MobiDB-lite"/>
    </source>
</evidence>
<name>A0A179V2C7_BLAGS</name>
<keyword evidence="3" id="KW-0808">Transferase</keyword>
<feature type="coiled-coil region" evidence="9">
    <location>
        <begin position="389"/>
        <end position="437"/>
    </location>
</feature>
<dbReference type="EMBL" id="GG657485">
    <property type="protein sequence ID" value="OAT14203.1"/>
    <property type="molecule type" value="Genomic_DNA"/>
</dbReference>
<evidence type="ECO:0000256" key="1">
    <source>
        <dbReference type="ARBA" id="ARBA00001798"/>
    </source>
</evidence>
<keyword evidence="7" id="KW-0833">Ubl conjugation pathway</keyword>
<accession>A0A179V2C7</accession>
<comment type="catalytic activity">
    <reaction evidence="1">
        <text>[E2 ubiquitin-conjugating enzyme]-S-ubiquitinyl-L-cysteine + [acceptor protein]-L-lysine = [E2 ubiquitin-conjugating enzyme]-L-cysteine + [acceptor protein]-N(6)-ubiquitinyl-L-lysine.</text>
        <dbReference type="EC" id="2.3.2.31"/>
    </reaction>
</comment>
<dbReference type="GO" id="GO:0016567">
    <property type="term" value="P:protein ubiquitination"/>
    <property type="evidence" value="ECO:0007669"/>
    <property type="project" value="InterPro"/>
</dbReference>
<dbReference type="CDD" id="cd22584">
    <property type="entry name" value="Rcat_RBR_unk"/>
    <property type="match status" value="1"/>
</dbReference>
<dbReference type="PANTHER" id="PTHR11685">
    <property type="entry name" value="RBR FAMILY RING FINGER AND IBR DOMAIN-CONTAINING"/>
    <property type="match status" value="1"/>
</dbReference>
<keyword evidence="9" id="KW-0175">Coiled coil</keyword>
<evidence type="ECO:0000256" key="2">
    <source>
        <dbReference type="ARBA" id="ARBA00012251"/>
    </source>
</evidence>
<feature type="region of interest" description="Disordered" evidence="10">
    <location>
        <begin position="720"/>
        <end position="748"/>
    </location>
</feature>
<keyword evidence="13" id="KW-1185">Reference proteome</keyword>
<keyword evidence="5" id="KW-0677">Repeat</keyword>
<sequence length="748" mass="84949">MTTPVPSTTESSRIPASRKIDKRSRLLEWPRLAGLGELDVKAEQLQPLHWLAHPFPAELKGTLDTTPPDIITIVHQSLAVDLYRKKAPSSGDGGSDAHLAGDRRSLMSDSQYRPRNGSTSQLSRLSSLNNSDGSRSPSKLSMDSGSIKRPLGWIASKTPKPTKGLRDRLRERNTFKECSSCFDDILDKNLITLNCQHKYCLGCFLQLVNTAMATERLFPPKCCLEEIPQRIILDNLDHTRRDAYKLKVQEYALAEPNRVYCPEPSCAKWIPPNKLKKGKKPTQKSCPYCRVEICTLCRGLTHANLNDCPQDHGLEATLEEAENRGWRRCYNCHSLVELTAGCRHITCKCGSEFCYTCGARWRTCECTEDDQRRRQGDIETRRLERDRQMQTEAAEIAEAIAQIERMELEEARKRELREEEQRRKEEEELRDKEVKRMLYIANRLWSLRTALSNVNESQQTLLIKRHEKAVHDLQIRTMAGSSEVKEQEERLLTGLRTNQKQRMDQLLALQKVEVDSITTRHEEEEDEAFLTIFRHLKGNANRESREKAILGKLKADQESEMRTLEQAHQQAILTQEKTNNLELKALEAGLARDYTSTREAEQDTVSKLVQRVIVDRSWFTAAVEKRWKMLDEYRTRLIDTGVDIVELPAVEVVPNPVELPADSEFGDANIEAVLTPTQSSPALVLVPAPVPVPVTSLQLEPKLPHPQLAVVAPVKPERATAAVQEPPIQKKKRGFSRLAGQSPYSLLG</sequence>
<evidence type="ECO:0000256" key="7">
    <source>
        <dbReference type="ARBA" id="ARBA00022786"/>
    </source>
</evidence>
<dbReference type="Pfam" id="PF01485">
    <property type="entry name" value="IBR"/>
    <property type="match status" value="2"/>
</dbReference>
<evidence type="ECO:0000259" key="11">
    <source>
        <dbReference type="PROSITE" id="PS51873"/>
    </source>
</evidence>
<keyword evidence="6" id="KW-0863">Zinc-finger</keyword>
<dbReference type="SMART" id="SM00647">
    <property type="entry name" value="IBR"/>
    <property type="match status" value="2"/>
</dbReference>
<gene>
    <name evidence="12" type="ORF">BDBG_09270</name>
</gene>
<dbReference type="VEuPathDB" id="FungiDB:BDBG_09270"/>
<protein>
    <recommendedName>
        <fullName evidence="2">RBR-type E3 ubiquitin transferase</fullName>
        <ecNumber evidence="2">2.3.2.31</ecNumber>
    </recommendedName>
</protein>
<dbReference type="EMBL" id="GG657485">
    <property type="protein sequence ID" value="OAT14202.1"/>
    <property type="molecule type" value="Genomic_DNA"/>
</dbReference>
<dbReference type="GO" id="GO:0008270">
    <property type="term" value="F:zinc ion binding"/>
    <property type="evidence" value="ECO:0007669"/>
    <property type="project" value="UniProtKB-KW"/>
</dbReference>
<dbReference type="PROSITE" id="PS51873">
    <property type="entry name" value="TRIAD"/>
    <property type="match status" value="1"/>
</dbReference>
<dbReference type="OrthoDB" id="9977870at2759"/>
<dbReference type="Proteomes" id="UP000002038">
    <property type="component" value="Unassembled WGS sequence"/>
</dbReference>
<evidence type="ECO:0000256" key="6">
    <source>
        <dbReference type="ARBA" id="ARBA00022771"/>
    </source>
</evidence>
<proteinExistence type="predicted"/>
<dbReference type="AlphaFoldDB" id="A0A179V2C7"/>
<dbReference type="EC" id="2.3.2.31" evidence="2"/>
<dbReference type="GO" id="GO:0061630">
    <property type="term" value="F:ubiquitin protein ligase activity"/>
    <property type="evidence" value="ECO:0007669"/>
    <property type="project" value="UniProtKB-EC"/>
</dbReference>
<dbReference type="RefSeq" id="XP_031581319.1">
    <property type="nucleotide sequence ID" value="XM_031723937.1"/>
</dbReference>
<evidence type="ECO:0000313" key="13">
    <source>
        <dbReference type="Proteomes" id="UP000002038"/>
    </source>
</evidence>
<feature type="compositionally biased region" description="Low complexity" evidence="10">
    <location>
        <begin position="116"/>
        <end position="138"/>
    </location>
</feature>
<dbReference type="KEGG" id="bgh:BDBG_09270"/>
<dbReference type="GeneID" id="8501028"/>
<dbReference type="RefSeq" id="XP_031581318.1">
    <property type="nucleotide sequence ID" value="XM_031723936.1"/>
</dbReference>
<feature type="domain" description="RING-type" evidence="11">
    <location>
        <begin position="174"/>
        <end position="370"/>
    </location>
</feature>
<reference evidence="12" key="1">
    <citation type="submission" date="2009-02" db="EMBL/GenBank/DDBJ databases">
        <title>The Genome Sequence of Blastomyces dermatitidis strain SLH14081.</title>
        <authorList>
            <consortium name="The Broad Institute Genome Sequencing Platform"/>
            <consortium name="Broad Institute Microbial Sequencing Center."/>
            <person name="Champion M."/>
            <person name="Cuomo C."/>
            <person name="Ma L.-J."/>
            <person name="Henn M.R."/>
            <person name="Klein B."/>
            <person name="Goldman B."/>
            <person name="Young S."/>
            <person name="Kodira C.D."/>
            <person name="Zeng Q."/>
            <person name="Koehrsen M."/>
            <person name="Alvarado L."/>
            <person name="Berlin A.M."/>
            <person name="Heiman D.I."/>
            <person name="Hepburn T.A."/>
            <person name="Saif S."/>
            <person name="Shea T.D."/>
            <person name="Shenoy N."/>
            <person name="Sykes S."/>
            <person name="Galagan J."/>
            <person name="Nusbaum C."/>
            <person name="Birren B."/>
        </authorList>
    </citation>
    <scope>NUCLEOTIDE SEQUENCE</scope>
    <source>
        <strain evidence="12">SLH14081</strain>
    </source>
</reference>